<dbReference type="InterPro" id="IPR018490">
    <property type="entry name" value="cNMP-bd_dom_sf"/>
</dbReference>
<protein>
    <recommendedName>
        <fullName evidence="6">Cyclic nucleotide-binding domain-containing protein</fullName>
    </recommendedName>
</protein>
<dbReference type="SUPFAM" id="SSF51206">
    <property type="entry name" value="cAMP-binding domain-like"/>
    <property type="match status" value="1"/>
</dbReference>
<name>A0A382D2J4_9ZZZZ</name>
<dbReference type="CDD" id="cd00038">
    <property type="entry name" value="CAP_ED"/>
    <property type="match status" value="1"/>
</dbReference>
<dbReference type="SMART" id="SM00100">
    <property type="entry name" value="cNMP"/>
    <property type="match status" value="1"/>
</dbReference>
<dbReference type="Gene3D" id="2.60.120.10">
    <property type="entry name" value="Jelly Rolls"/>
    <property type="match status" value="1"/>
</dbReference>
<dbReference type="InterPro" id="IPR000595">
    <property type="entry name" value="cNMP-bd_dom"/>
</dbReference>
<dbReference type="Gene3D" id="2.30.30.60">
    <property type="match status" value="1"/>
</dbReference>
<dbReference type="AlphaFoldDB" id="A0A382D2J4"/>
<gene>
    <name evidence="7" type="ORF">METZ01_LOCUS185494</name>
</gene>
<feature type="domain" description="Cyclic nucleotide-binding" evidence="6">
    <location>
        <begin position="330"/>
        <end position="450"/>
    </location>
</feature>
<sequence length="498" mass="56165">MRVLARIWLPAAVFVAFLLALLNRGDLYEVFVANGRFVSEAVFVYGVQIGAWLSSAFLVNRLITVFFWDGFIGGLSERKVSRLPKDVTAIVIFSIAGLAIASTVFNKDTTKIIAASGAVSIVVGLALRTVILDLFMGLAIHVDRPFKMGDWIMVHQNRVETHIIAEVIEINWRTTRLRTTRNNMVVIPNSKLGDTIVTNYMEPKPHFRMELDFIIDFEVSTERATRVLTAGIRAACENKGILDKPEPEVRLKKSTLEGMAYEVRYFILPKHISPNESLHVVNRTVLDHLINSGIMPAHSKEEVFLSRGKKRTLDASLDEDLYQLLTRTELFRQLNAGEFKELFSEMHKRTLAEGEVLYLEEDEGHSMFVCLEGLLSSSVETEEEGYVKVRTIRAGQYFGEGAVLGDQRRKTTITTNTEVLLYEITSEAFEPKLEQHSELRDQLQTSAGKSVDEVKRMVEQAVKDKAAKPVVKRKTAMQKVAQAFFPGMFEGGEEEKDK</sequence>
<reference evidence="7" key="1">
    <citation type="submission" date="2018-05" db="EMBL/GenBank/DDBJ databases">
        <authorList>
            <person name="Lanie J.A."/>
            <person name="Ng W.-L."/>
            <person name="Kazmierczak K.M."/>
            <person name="Andrzejewski T.M."/>
            <person name="Davidsen T.M."/>
            <person name="Wayne K.J."/>
            <person name="Tettelin H."/>
            <person name="Glass J.I."/>
            <person name="Rusch D."/>
            <person name="Podicherti R."/>
            <person name="Tsui H.-C.T."/>
            <person name="Winkler M.E."/>
        </authorList>
    </citation>
    <scope>NUCLEOTIDE SEQUENCE</scope>
</reference>
<evidence type="ECO:0000313" key="7">
    <source>
        <dbReference type="EMBL" id="SVB32640.1"/>
    </source>
</evidence>
<proteinExistence type="predicted"/>
<dbReference type="GO" id="GO:0016020">
    <property type="term" value="C:membrane"/>
    <property type="evidence" value="ECO:0007669"/>
    <property type="project" value="UniProtKB-SubCell"/>
</dbReference>
<organism evidence="7">
    <name type="scientific">marine metagenome</name>
    <dbReference type="NCBI Taxonomy" id="408172"/>
    <lineage>
        <taxon>unclassified sequences</taxon>
        <taxon>metagenomes</taxon>
        <taxon>ecological metagenomes</taxon>
    </lineage>
</organism>
<evidence type="ECO:0000259" key="6">
    <source>
        <dbReference type="PROSITE" id="PS50042"/>
    </source>
</evidence>
<dbReference type="PANTHER" id="PTHR30221:SF1">
    <property type="entry name" value="SMALL-CONDUCTANCE MECHANOSENSITIVE CHANNEL"/>
    <property type="match status" value="1"/>
</dbReference>
<dbReference type="Pfam" id="PF00924">
    <property type="entry name" value="MS_channel_2nd"/>
    <property type="match status" value="1"/>
</dbReference>
<accession>A0A382D2J4</accession>
<dbReference type="Pfam" id="PF00027">
    <property type="entry name" value="cNMP_binding"/>
    <property type="match status" value="1"/>
</dbReference>
<dbReference type="Gene3D" id="1.10.287.1260">
    <property type="match status" value="1"/>
</dbReference>
<feature type="transmembrane region" description="Helical" evidence="5">
    <location>
        <begin position="112"/>
        <end position="138"/>
    </location>
</feature>
<dbReference type="InterPro" id="IPR014710">
    <property type="entry name" value="RmlC-like_jellyroll"/>
</dbReference>
<dbReference type="SUPFAM" id="SSF50182">
    <property type="entry name" value="Sm-like ribonucleoproteins"/>
    <property type="match status" value="1"/>
</dbReference>
<dbReference type="EMBL" id="UINC01037323">
    <property type="protein sequence ID" value="SVB32640.1"/>
    <property type="molecule type" value="Genomic_DNA"/>
</dbReference>
<dbReference type="PROSITE" id="PS50042">
    <property type="entry name" value="CNMP_BINDING_3"/>
    <property type="match status" value="1"/>
</dbReference>
<evidence type="ECO:0000256" key="5">
    <source>
        <dbReference type="SAM" id="Phobius"/>
    </source>
</evidence>
<dbReference type="InterPro" id="IPR023408">
    <property type="entry name" value="MscS_beta-dom_sf"/>
</dbReference>
<evidence type="ECO:0000256" key="1">
    <source>
        <dbReference type="ARBA" id="ARBA00004370"/>
    </source>
</evidence>
<keyword evidence="4 5" id="KW-0472">Membrane</keyword>
<dbReference type="InterPro" id="IPR045275">
    <property type="entry name" value="MscS_archaea/bacteria_type"/>
</dbReference>
<comment type="subcellular location">
    <subcellularLocation>
        <location evidence="1">Membrane</location>
    </subcellularLocation>
</comment>
<keyword evidence="3 5" id="KW-1133">Transmembrane helix</keyword>
<dbReference type="PANTHER" id="PTHR30221">
    <property type="entry name" value="SMALL-CONDUCTANCE MECHANOSENSITIVE CHANNEL"/>
    <property type="match status" value="1"/>
</dbReference>
<evidence type="ECO:0000256" key="4">
    <source>
        <dbReference type="ARBA" id="ARBA00023136"/>
    </source>
</evidence>
<evidence type="ECO:0000256" key="2">
    <source>
        <dbReference type="ARBA" id="ARBA00022692"/>
    </source>
</evidence>
<dbReference type="InterPro" id="IPR006685">
    <property type="entry name" value="MscS_channel_2nd"/>
</dbReference>
<dbReference type="InterPro" id="IPR010920">
    <property type="entry name" value="LSM_dom_sf"/>
</dbReference>
<evidence type="ECO:0000256" key="3">
    <source>
        <dbReference type="ARBA" id="ARBA00022989"/>
    </source>
</evidence>
<keyword evidence="2 5" id="KW-0812">Transmembrane</keyword>
<feature type="transmembrane region" description="Helical" evidence="5">
    <location>
        <begin position="87"/>
        <end position="106"/>
    </location>
</feature>
<dbReference type="GO" id="GO:0008381">
    <property type="term" value="F:mechanosensitive monoatomic ion channel activity"/>
    <property type="evidence" value="ECO:0007669"/>
    <property type="project" value="InterPro"/>
</dbReference>
<feature type="transmembrane region" description="Helical" evidence="5">
    <location>
        <begin position="51"/>
        <end position="75"/>
    </location>
</feature>